<sequence>MTVMNKLIKPSKVLLFMADLPLASMVLQCKTKLGGRGAVCRVVDLDGNDLHD</sequence>
<dbReference type="AlphaFoldDB" id="A0AA87YSI4"/>
<accession>A0AA87YSI4</accession>
<evidence type="ECO:0000313" key="2">
    <source>
        <dbReference type="Proteomes" id="UP001187192"/>
    </source>
</evidence>
<protein>
    <submittedName>
        <fullName evidence="1">Uncharacterized protein</fullName>
    </submittedName>
</protein>
<proteinExistence type="predicted"/>
<evidence type="ECO:0000313" key="1">
    <source>
        <dbReference type="EMBL" id="GMN21903.1"/>
    </source>
</evidence>
<name>A0AA87YSI4_FICCA</name>
<dbReference type="EMBL" id="BTGU01001349">
    <property type="protein sequence ID" value="GMN21903.1"/>
    <property type="molecule type" value="Genomic_DNA"/>
</dbReference>
<keyword evidence="2" id="KW-1185">Reference proteome</keyword>
<reference evidence="1" key="1">
    <citation type="submission" date="2023-07" db="EMBL/GenBank/DDBJ databases">
        <title>draft genome sequence of fig (Ficus carica).</title>
        <authorList>
            <person name="Takahashi T."/>
            <person name="Nishimura K."/>
        </authorList>
    </citation>
    <scope>NUCLEOTIDE SEQUENCE</scope>
</reference>
<organism evidence="1 2">
    <name type="scientific">Ficus carica</name>
    <name type="common">Common fig</name>
    <dbReference type="NCBI Taxonomy" id="3494"/>
    <lineage>
        <taxon>Eukaryota</taxon>
        <taxon>Viridiplantae</taxon>
        <taxon>Streptophyta</taxon>
        <taxon>Embryophyta</taxon>
        <taxon>Tracheophyta</taxon>
        <taxon>Spermatophyta</taxon>
        <taxon>Magnoliopsida</taxon>
        <taxon>eudicotyledons</taxon>
        <taxon>Gunneridae</taxon>
        <taxon>Pentapetalae</taxon>
        <taxon>rosids</taxon>
        <taxon>fabids</taxon>
        <taxon>Rosales</taxon>
        <taxon>Moraceae</taxon>
        <taxon>Ficeae</taxon>
        <taxon>Ficus</taxon>
    </lineage>
</organism>
<dbReference type="Proteomes" id="UP001187192">
    <property type="component" value="Unassembled WGS sequence"/>
</dbReference>
<comment type="caution">
    <text evidence="1">The sequence shown here is derived from an EMBL/GenBank/DDBJ whole genome shotgun (WGS) entry which is preliminary data.</text>
</comment>
<gene>
    <name evidence="1" type="ORF">TIFTF001_040137</name>
</gene>